<dbReference type="OrthoDB" id="668648at2759"/>
<dbReference type="eggNOG" id="ENOG502RYMX">
    <property type="taxonomic scope" value="Eukaryota"/>
</dbReference>
<dbReference type="InterPro" id="IPR055302">
    <property type="entry name" value="F-box_dom-containing"/>
</dbReference>
<dbReference type="InterPro" id="IPR053781">
    <property type="entry name" value="F-box_AtFBL13-like"/>
</dbReference>
<accession>I1HR74</accession>
<dbReference type="HOGENOM" id="CLU_023151_5_0_1"/>
<feature type="compositionally biased region" description="Polar residues" evidence="1">
    <location>
        <begin position="1"/>
        <end position="19"/>
    </location>
</feature>
<keyword evidence="5" id="KW-1185">Reference proteome</keyword>
<dbReference type="PROSITE" id="PS50181">
    <property type="entry name" value="FBOX"/>
    <property type="match status" value="1"/>
</dbReference>
<evidence type="ECO:0000313" key="3">
    <source>
        <dbReference type="EMBL" id="KQK09582.1"/>
    </source>
</evidence>
<dbReference type="AlphaFoldDB" id="I1HR74"/>
<dbReference type="GeneID" id="100837262"/>
<evidence type="ECO:0000259" key="2">
    <source>
        <dbReference type="PROSITE" id="PS50181"/>
    </source>
</evidence>
<dbReference type="Proteomes" id="UP000008810">
    <property type="component" value="Chromosome 2"/>
</dbReference>
<dbReference type="SUPFAM" id="SSF81383">
    <property type="entry name" value="F-box domain"/>
    <property type="match status" value="1"/>
</dbReference>
<feature type="domain" description="F-box" evidence="2">
    <location>
        <begin position="72"/>
        <end position="112"/>
    </location>
</feature>
<sequence length="511" mass="56717">MCLVNSPATVSSTSSQRGQIVSPESADRPPPYSDGFAEGPPPSVNTGEESDGRAAKRPRAESGGGAAAQDGRDRISELPDAILVSILSYLPLRDAARSTVLSSRWRHLFDQSLLDFNACQPFPPEGGRGCDWVIHAIDSILAAPRHIPIRSFRFVMYGKGFIKHTGTVARWFRTLASRGVRELDVDMLYTVPKPPLPALLLQFASLQTLRVCHCDLPDYAQAGALWLPVLRTLDLSNVGVTQHTLQAMLSHCPSLECAKLKNITGAGKICLRSKSLTRLYGDFGNLKELVITDAPNLEELVGIGLPSGAATLKIDFAPKLQVLGYLGKSVRPLVLRDTIFDGGIVQSRTLMSSVKTLAIQVPFSEKGYTVFVTQLLKCFPCLEVFCIEPDNRSDPRRVNIENWDTTTSIQCVEHTINKLAFECFEGEWYQWDFLTFLLGMARALKIVEIYFPKSKDCYSNGRQPVSSINRVSQDVEFLVFRTYELTNNMYLCHCCPARCHKQNKVLLPCEI</sequence>
<evidence type="ECO:0000313" key="4">
    <source>
        <dbReference type="EnsemblPlants" id="KQK09582"/>
    </source>
</evidence>
<evidence type="ECO:0000256" key="1">
    <source>
        <dbReference type="SAM" id="MobiDB-lite"/>
    </source>
</evidence>
<dbReference type="FunCoup" id="I1HR74">
    <property type="interactions" value="76"/>
</dbReference>
<dbReference type="Gramene" id="KQK09582">
    <property type="protein sequence ID" value="KQK09582"/>
    <property type="gene ID" value="BRADI_2g48880v3"/>
</dbReference>
<dbReference type="PANTHER" id="PTHR32141:SF94">
    <property type="entry name" value="F-BOX DOMAIN-CONTAINING PROTEIN"/>
    <property type="match status" value="1"/>
</dbReference>
<dbReference type="InterPro" id="IPR001810">
    <property type="entry name" value="F-box_dom"/>
</dbReference>
<protein>
    <recommendedName>
        <fullName evidence="2">F-box domain-containing protein</fullName>
    </recommendedName>
</protein>
<organism evidence="4">
    <name type="scientific">Brachypodium distachyon</name>
    <name type="common">Purple false brome</name>
    <name type="synonym">Trachynia distachya</name>
    <dbReference type="NCBI Taxonomy" id="15368"/>
    <lineage>
        <taxon>Eukaryota</taxon>
        <taxon>Viridiplantae</taxon>
        <taxon>Streptophyta</taxon>
        <taxon>Embryophyta</taxon>
        <taxon>Tracheophyta</taxon>
        <taxon>Spermatophyta</taxon>
        <taxon>Magnoliopsida</taxon>
        <taxon>Liliopsida</taxon>
        <taxon>Poales</taxon>
        <taxon>Poaceae</taxon>
        <taxon>BOP clade</taxon>
        <taxon>Pooideae</taxon>
        <taxon>Stipodae</taxon>
        <taxon>Brachypodieae</taxon>
        <taxon>Brachypodium</taxon>
    </lineage>
</organism>
<proteinExistence type="predicted"/>
<dbReference type="Gene3D" id="1.20.1280.50">
    <property type="match status" value="1"/>
</dbReference>
<reference evidence="3 4" key="1">
    <citation type="journal article" date="2010" name="Nature">
        <title>Genome sequencing and analysis of the model grass Brachypodium distachyon.</title>
        <authorList>
            <consortium name="International Brachypodium Initiative"/>
        </authorList>
    </citation>
    <scope>NUCLEOTIDE SEQUENCE [LARGE SCALE GENOMIC DNA]</scope>
    <source>
        <strain evidence="3 4">Bd21</strain>
    </source>
</reference>
<evidence type="ECO:0000313" key="5">
    <source>
        <dbReference type="Proteomes" id="UP000008810"/>
    </source>
</evidence>
<reference evidence="4" key="3">
    <citation type="submission" date="2018-08" db="UniProtKB">
        <authorList>
            <consortium name="EnsemblPlants"/>
        </authorList>
    </citation>
    <scope>IDENTIFICATION</scope>
    <source>
        <strain evidence="4">cv. Bd21</strain>
    </source>
</reference>
<dbReference type="Pfam" id="PF00646">
    <property type="entry name" value="F-box"/>
    <property type="match status" value="1"/>
</dbReference>
<reference evidence="3" key="2">
    <citation type="submission" date="2017-06" db="EMBL/GenBank/DDBJ databases">
        <title>WGS assembly of Brachypodium distachyon.</title>
        <authorList>
            <consortium name="The International Brachypodium Initiative"/>
            <person name="Lucas S."/>
            <person name="Harmon-Smith M."/>
            <person name="Lail K."/>
            <person name="Tice H."/>
            <person name="Grimwood J."/>
            <person name="Bruce D."/>
            <person name="Barry K."/>
            <person name="Shu S."/>
            <person name="Lindquist E."/>
            <person name="Wang M."/>
            <person name="Pitluck S."/>
            <person name="Vogel J.P."/>
            <person name="Garvin D.F."/>
            <person name="Mockler T.C."/>
            <person name="Schmutz J."/>
            <person name="Rokhsar D."/>
            <person name="Bevan M.W."/>
        </authorList>
    </citation>
    <scope>NUCLEOTIDE SEQUENCE</scope>
    <source>
        <strain evidence="3">Bd21</strain>
    </source>
</reference>
<feature type="compositionally biased region" description="Basic and acidic residues" evidence="1">
    <location>
        <begin position="50"/>
        <end position="60"/>
    </location>
</feature>
<dbReference type="OMA" id="WFRTLAH"/>
<dbReference type="SMART" id="SM00256">
    <property type="entry name" value="FBOX"/>
    <property type="match status" value="1"/>
</dbReference>
<name>I1HR74_BRADI</name>
<dbReference type="PANTHER" id="PTHR32141">
    <property type="match status" value="1"/>
</dbReference>
<dbReference type="EnsemblPlants" id="KQK09582">
    <property type="protein sequence ID" value="KQK09582"/>
    <property type="gene ID" value="BRADI_2g48880v3"/>
</dbReference>
<dbReference type="KEGG" id="bdi:100837262"/>
<dbReference type="CDD" id="cd22160">
    <property type="entry name" value="F-box_AtFBL13-like"/>
    <property type="match status" value="1"/>
</dbReference>
<dbReference type="SUPFAM" id="SSF52047">
    <property type="entry name" value="RNI-like"/>
    <property type="match status" value="1"/>
</dbReference>
<dbReference type="InterPro" id="IPR032675">
    <property type="entry name" value="LRR_dom_sf"/>
</dbReference>
<dbReference type="RefSeq" id="XP_003569727.1">
    <property type="nucleotide sequence ID" value="XM_003569679.4"/>
</dbReference>
<gene>
    <name evidence="4" type="primary">LOC100837262</name>
    <name evidence="3" type="ORF">BRADI_2g48880v3</name>
</gene>
<dbReference type="InterPro" id="IPR036047">
    <property type="entry name" value="F-box-like_dom_sf"/>
</dbReference>
<dbReference type="InterPro" id="IPR055411">
    <property type="entry name" value="LRR_FXL15/At3g58940/PEG3-like"/>
</dbReference>
<dbReference type="Pfam" id="PF24758">
    <property type="entry name" value="LRR_At5g56370"/>
    <property type="match status" value="1"/>
</dbReference>
<dbReference type="Gene3D" id="3.80.10.10">
    <property type="entry name" value="Ribonuclease Inhibitor"/>
    <property type="match status" value="1"/>
</dbReference>
<dbReference type="EMBL" id="CM000881">
    <property type="protein sequence ID" value="KQK09582.1"/>
    <property type="molecule type" value="Genomic_DNA"/>
</dbReference>
<feature type="region of interest" description="Disordered" evidence="1">
    <location>
        <begin position="1"/>
        <end position="72"/>
    </location>
</feature>